<evidence type="ECO:0000259" key="1">
    <source>
        <dbReference type="Pfam" id="PF04424"/>
    </source>
</evidence>
<organism evidence="2 3">
    <name type="scientific">Acorus calamus</name>
    <name type="common">Sweet flag</name>
    <dbReference type="NCBI Taxonomy" id="4465"/>
    <lineage>
        <taxon>Eukaryota</taxon>
        <taxon>Viridiplantae</taxon>
        <taxon>Streptophyta</taxon>
        <taxon>Embryophyta</taxon>
        <taxon>Tracheophyta</taxon>
        <taxon>Spermatophyta</taxon>
        <taxon>Magnoliopsida</taxon>
        <taxon>Liliopsida</taxon>
        <taxon>Acoraceae</taxon>
        <taxon>Acorus</taxon>
    </lineage>
</organism>
<reference evidence="2" key="2">
    <citation type="submission" date="2023-06" db="EMBL/GenBank/DDBJ databases">
        <authorList>
            <person name="Ma L."/>
            <person name="Liu K.-W."/>
            <person name="Li Z."/>
            <person name="Hsiao Y.-Y."/>
            <person name="Qi Y."/>
            <person name="Fu T."/>
            <person name="Tang G."/>
            <person name="Zhang D."/>
            <person name="Sun W.-H."/>
            <person name="Liu D.-K."/>
            <person name="Li Y."/>
            <person name="Chen G.-Z."/>
            <person name="Liu X.-D."/>
            <person name="Liao X.-Y."/>
            <person name="Jiang Y.-T."/>
            <person name="Yu X."/>
            <person name="Hao Y."/>
            <person name="Huang J."/>
            <person name="Zhao X.-W."/>
            <person name="Ke S."/>
            <person name="Chen Y.-Y."/>
            <person name="Wu W.-L."/>
            <person name="Hsu J.-L."/>
            <person name="Lin Y.-F."/>
            <person name="Huang M.-D."/>
            <person name="Li C.-Y."/>
            <person name="Huang L."/>
            <person name="Wang Z.-W."/>
            <person name="Zhao X."/>
            <person name="Zhong W.-Y."/>
            <person name="Peng D.-H."/>
            <person name="Ahmad S."/>
            <person name="Lan S."/>
            <person name="Zhang J.-S."/>
            <person name="Tsai W.-C."/>
            <person name="Van De Peer Y."/>
            <person name="Liu Z.-J."/>
        </authorList>
    </citation>
    <scope>NUCLEOTIDE SEQUENCE</scope>
    <source>
        <strain evidence="2">CP</strain>
        <tissue evidence="2">Leaves</tissue>
    </source>
</reference>
<dbReference type="GO" id="GO:1990380">
    <property type="term" value="F:K48-linked deubiquitinase activity"/>
    <property type="evidence" value="ECO:0007669"/>
    <property type="project" value="InterPro"/>
</dbReference>
<dbReference type="InterPro" id="IPR007518">
    <property type="entry name" value="MINDY"/>
</dbReference>
<dbReference type="EMBL" id="JAUJYO010000003">
    <property type="protein sequence ID" value="KAK1320639.1"/>
    <property type="molecule type" value="Genomic_DNA"/>
</dbReference>
<keyword evidence="3" id="KW-1185">Reference proteome</keyword>
<dbReference type="GO" id="GO:0016807">
    <property type="term" value="F:cysteine-type carboxypeptidase activity"/>
    <property type="evidence" value="ECO:0007669"/>
    <property type="project" value="TreeGrafter"/>
</dbReference>
<dbReference type="InterPro" id="IPR033979">
    <property type="entry name" value="MINDY_domain"/>
</dbReference>
<dbReference type="PANTHER" id="PTHR18063">
    <property type="entry name" value="NF-E2 INDUCIBLE PROTEIN"/>
    <property type="match status" value="1"/>
</dbReference>
<dbReference type="PANTHER" id="PTHR18063:SF6">
    <property type="entry name" value="UBIQUITIN CARBOXYL-TERMINAL HYDROLASE"/>
    <property type="match status" value="1"/>
</dbReference>
<dbReference type="GO" id="GO:0071108">
    <property type="term" value="P:protein K48-linked deubiquitination"/>
    <property type="evidence" value="ECO:0007669"/>
    <property type="project" value="TreeGrafter"/>
</dbReference>
<dbReference type="Pfam" id="PF04424">
    <property type="entry name" value="MINDY_DUB"/>
    <property type="match status" value="1"/>
</dbReference>
<name>A0AAV9F5Z6_ACOCL</name>
<sequence length="472" mass="52474">MAEEDQQQKQGRKEDAYKTKIIQFFGRSTPIVLHNGNGPCPPLLAICNVLLLRNAINLNADSSEISLDELLSLVAGQLIDSNCNFTDKDDGYVGNQLKNIDDAMKILSKLASRIDVNIHFRKIDDFEITSECVIFDLLDIGLYHGWIVDPQDTDTAAAIGSKSYNTLVREQVSLKAVGEEDKGAYEEDAIDFIAATTATLGIPSPCLSRGHDALQCGDALEIHSRNGMTSSIADEIESSVSLGCAAADTNGCEESRSISGNNSTSQVNDTYEVIFNPGSVIHHQDFHSSDGPRVHVDVHEVLDEVVSLSIDCSEPIYEGEECILDSRVTVYEEPIYEGEMVLAEQSNKRDDQDACASSNNAASQQQYQQPISKKEGQLIQFFLENNTSQLTLYGLFCLRECIKERQLCVFFRNDHFSTMFKFNGELYLLAMDEGYINKPELVWKKLNEVNGNAVFMTSDFREFKEENQCNGS</sequence>
<dbReference type="GO" id="GO:0071944">
    <property type="term" value="C:cell periphery"/>
    <property type="evidence" value="ECO:0007669"/>
    <property type="project" value="TreeGrafter"/>
</dbReference>
<comment type="caution">
    <text evidence="2">The sequence shown here is derived from an EMBL/GenBank/DDBJ whole genome shotgun (WGS) entry which is preliminary data.</text>
</comment>
<feature type="domain" description="MINDY deubiquitinase" evidence="1">
    <location>
        <begin position="16"/>
        <end position="460"/>
    </location>
</feature>
<gene>
    <name evidence="2" type="ORF">QJS10_CPA03g02019</name>
</gene>
<dbReference type="Proteomes" id="UP001180020">
    <property type="component" value="Unassembled WGS sequence"/>
</dbReference>
<protein>
    <recommendedName>
        <fullName evidence="1">MINDY deubiquitinase domain-containing protein</fullName>
    </recommendedName>
</protein>
<evidence type="ECO:0000313" key="2">
    <source>
        <dbReference type="EMBL" id="KAK1320639.1"/>
    </source>
</evidence>
<dbReference type="GO" id="GO:0005829">
    <property type="term" value="C:cytosol"/>
    <property type="evidence" value="ECO:0007669"/>
    <property type="project" value="TreeGrafter"/>
</dbReference>
<accession>A0AAV9F5Z6</accession>
<dbReference type="GO" id="GO:0004843">
    <property type="term" value="F:cysteine-type deubiquitinase activity"/>
    <property type="evidence" value="ECO:0007669"/>
    <property type="project" value="InterPro"/>
</dbReference>
<proteinExistence type="predicted"/>
<evidence type="ECO:0000313" key="3">
    <source>
        <dbReference type="Proteomes" id="UP001180020"/>
    </source>
</evidence>
<dbReference type="AlphaFoldDB" id="A0AAV9F5Z6"/>
<reference evidence="2" key="1">
    <citation type="journal article" date="2023" name="Nat. Commun.">
        <title>Diploid and tetraploid genomes of Acorus and the evolution of monocots.</title>
        <authorList>
            <person name="Ma L."/>
            <person name="Liu K.W."/>
            <person name="Li Z."/>
            <person name="Hsiao Y.Y."/>
            <person name="Qi Y."/>
            <person name="Fu T."/>
            <person name="Tang G.D."/>
            <person name="Zhang D."/>
            <person name="Sun W.H."/>
            <person name="Liu D.K."/>
            <person name="Li Y."/>
            <person name="Chen G.Z."/>
            <person name="Liu X.D."/>
            <person name="Liao X.Y."/>
            <person name="Jiang Y.T."/>
            <person name="Yu X."/>
            <person name="Hao Y."/>
            <person name="Huang J."/>
            <person name="Zhao X.W."/>
            <person name="Ke S."/>
            <person name="Chen Y.Y."/>
            <person name="Wu W.L."/>
            <person name="Hsu J.L."/>
            <person name="Lin Y.F."/>
            <person name="Huang M.D."/>
            <person name="Li C.Y."/>
            <person name="Huang L."/>
            <person name="Wang Z.W."/>
            <person name="Zhao X."/>
            <person name="Zhong W.Y."/>
            <person name="Peng D.H."/>
            <person name="Ahmad S."/>
            <person name="Lan S."/>
            <person name="Zhang J.S."/>
            <person name="Tsai W.C."/>
            <person name="Van de Peer Y."/>
            <person name="Liu Z.J."/>
        </authorList>
    </citation>
    <scope>NUCLEOTIDE SEQUENCE</scope>
    <source>
        <strain evidence="2">CP</strain>
    </source>
</reference>